<evidence type="ECO:0000313" key="1">
    <source>
        <dbReference type="EMBL" id="MVM35498.1"/>
    </source>
</evidence>
<dbReference type="Proteomes" id="UP000436006">
    <property type="component" value="Unassembled WGS sequence"/>
</dbReference>
<dbReference type="RefSeq" id="WP_157590297.1">
    <property type="nucleotide sequence ID" value="NZ_WPIN01000023.1"/>
</dbReference>
<proteinExistence type="predicted"/>
<gene>
    <name evidence="1" type="ORF">GO755_36085</name>
</gene>
<name>A0A7K1SNW6_9BACT</name>
<dbReference type="EMBL" id="WPIN01000023">
    <property type="protein sequence ID" value="MVM35498.1"/>
    <property type="molecule type" value="Genomic_DNA"/>
</dbReference>
<accession>A0A7K1SNW6</accession>
<keyword evidence="2" id="KW-1185">Reference proteome</keyword>
<dbReference type="AlphaFoldDB" id="A0A7K1SNW6"/>
<protein>
    <submittedName>
        <fullName evidence="1">Uncharacterized protein</fullName>
    </submittedName>
</protein>
<reference evidence="1 2" key="1">
    <citation type="submission" date="2019-12" db="EMBL/GenBank/DDBJ databases">
        <title>Spirosoma sp. HMF4905 genome sequencing and assembly.</title>
        <authorList>
            <person name="Kang H."/>
            <person name="Cha I."/>
            <person name="Kim H."/>
            <person name="Joh K."/>
        </authorList>
    </citation>
    <scope>NUCLEOTIDE SEQUENCE [LARGE SCALE GENOMIC DNA]</scope>
    <source>
        <strain evidence="1 2">HMF4905</strain>
    </source>
</reference>
<organism evidence="1 2">
    <name type="scientific">Spirosoma arboris</name>
    <dbReference type="NCBI Taxonomy" id="2682092"/>
    <lineage>
        <taxon>Bacteria</taxon>
        <taxon>Pseudomonadati</taxon>
        <taxon>Bacteroidota</taxon>
        <taxon>Cytophagia</taxon>
        <taxon>Cytophagales</taxon>
        <taxon>Cytophagaceae</taxon>
        <taxon>Spirosoma</taxon>
    </lineage>
</organism>
<comment type="caution">
    <text evidence="1">The sequence shown here is derived from an EMBL/GenBank/DDBJ whole genome shotgun (WGS) entry which is preliminary data.</text>
</comment>
<evidence type="ECO:0000313" key="2">
    <source>
        <dbReference type="Proteomes" id="UP000436006"/>
    </source>
</evidence>
<sequence>MSTGQKYSGKGETTTLPEQTVNFQLQTAVIAAMSESDGALIVPRTYGGSFRSPIKIQANAFVDSLGDFAYLIEVREAIRAWFCCYIPDDIHTSVPGPNLERSATLFQHLDEFVNDLMVSAFAEVSAKQ</sequence>